<feature type="modified residue" description="4-aspartylphosphate" evidence="10">
    <location>
        <position position="1012"/>
    </location>
</feature>
<evidence type="ECO:0000256" key="5">
    <source>
        <dbReference type="ARBA" id="ARBA00022692"/>
    </source>
</evidence>
<dbReference type="Gene3D" id="3.40.50.2300">
    <property type="match status" value="1"/>
</dbReference>
<dbReference type="InterPro" id="IPR006189">
    <property type="entry name" value="CHASE_dom"/>
</dbReference>
<organism evidence="16 17">
    <name type="scientific">Gilvimarinus japonicus</name>
    <dbReference type="NCBI Taxonomy" id="1796469"/>
    <lineage>
        <taxon>Bacteria</taxon>
        <taxon>Pseudomonadati</taxon>
        <taxon>Pseudomonadota</taxon>
        <taxon>Gammaproteobacteria</taxon>
        <taxon>Cellvibrionales</taxon>
        <taxon>Cellvibrionaceae</taxon>
        <taxon>Gilvimarinus</taxon>
    </lineage>
</organism>
<dbReference type="SUPFAM" id="SSF52172">
    <property type="entry name" value="CheY-like"/>
    <property type="match status" value="1"/>
</dbReference>
<comment type="catalytic activity">
    <reaction evidence="1">
        <text>ATP + protein L-histidine = ADP + protein N-phospho-L-histidine.</text>
        <dbReference type="EC" id="2.7.13.3"/>
    </reaction>
</comment>
<dbReference type="SMART" id="SM01079">
    <property type="entry name" value="CHASE"/>
    <property type="match status" value="1"/>
</dbReference>
<dbReference type="SUPFAM" id="SSF55785">
    <property type="entry name" value="PYP-like sensor domain (PAS domain)"/>
    <property type="match status" value="2"/>
</dbReference>
<dbReference type="InterPro" id="IPR000014">
    <property type="entry name" value="PAS"/>
</dbReference>
<dbReference type="PANTHER" id="PTHR45339:SF3">
    <property type="entry name" value="HISTIDINE KINASE"/>
    <property type="match status" value="1"/>
</dbReference>
<evidence type="ECO:0000259" key="12">
    <source>
        <dbReference type="PROSITE" id="PS50109"/>
    </source>
</evidence>
<evidence type="ECO:0000313" key="17">
    <source>
        <dbReference type="Proteomes" id="UP001595548"/>
    </source>
</evidence>
<dbReference type="PANTHER" id="PTHR45339">
    <property type="entry name" value="HYBRID SIGNAL TRANSDUCTION HISTIDINE KINASE J"/>
    <property type="match status" value="1"/>
</dbReference>
<dbReference type="Gene3D" id="3.30.565.10">
    <property type="entry name" value="Histidine kinase-like ATPase, C-terminal domain"/>
    <property type="match status" value="1"/>
</dbReference>
<gene>
    <name evidence="16" type="ORF">ACFOEB_16680</name>
</gene>
<dbReference type="PROSITE" id="PS50110">
    <property type="entry name" value="RESPONSE_REGULATORY"/>
    <property type="match status" value="1"/>
</dbReference>
<dbReference type="PROSITE" id="PS50894">
    <property type="entry name" value="HPT"/>
    <property type="match status" value="1"/>
</dbReference>
<dbReference type="InterPro" id="IPR003661">
    <property type="entry name" value="HisK_dim/P_dom"/>
</dbReference>
<evidence type="ECO:0000256" key="3">
    <source>
        <dbReference type="ARBA" id="ARBA00012438"/>
    </source>
</evidence>
<proteinExistence type="predicted"/>
<protein>
    <recommendedName>
        <fullName evidence="3">histidine kinase</fullName>
        <ecNumber evidence="3">2.7.13.3</ecNumber>
    </recommendedName>
</protein>
<dbReference type="PROSITE" id="PS50839">
    <property type="entry name" value="CHASE"/>
    <property type="match status" value="1"/>
</dbReference>
<evidence type="ECO:0000256" key="6">
    <source>
        <dbReference type="ARBA" id="ARBA00022989"/>
    </source>
</evidence>
<evidence type="ECO:0000256" key="8">
    <source>
        <dbReference type="ARBA" id="ARBA00023136"/>
    </source>
</evidence>
<reference evidence="17" key="1">
    <citation type="journal article" date="2019" name="Int. J. Syst. Evol. Microbiol.">
        <title>The Global Catalogue of Microorganisms (GCM) 10K type strain sequencing project: providing services to taxonomists for standard genome sequencing and annotation.</title>
        <authorList>
            <consortium name="The Broad Institute Genomics Platform"/>
            <consortium name="The Broad Institute Genome Sequencing Center for Infectious Disease"/>
            <person name="Wu L."/>
            <person name="Ma J."/>
        </authorList>
    </citation>
    <scope>NUCLEOTIDE SEQUENCE [LARGE SCALE GENOMIC DNA]</scope>
    <source>
        <strain evidence="17">KCTC 52141</strain>
    </source>
</reference>
<dbReference type="EMBL" id="JBHRTL010000031">
    <property type="protein sequence ID" value="MFC3156848.1"/>
    <property type="molecule type" value="Genomic_DNA"/>
</dbReference>
<dbReference type="SUPFAM" id="SSF47226">
    <property type="entry name" value="Histidine-containing phosphotransfer domain, HPT domain"/>
    <property type="match status" value="1"/>
</dbReference>
<name>A0ABV7HVJ8_9GAMM</name>
<dbReference type="SMART" id="SM00387">
    <property type="entry name" value="HATPase_c"/>
    <property type="match status" value="1"/>
</dbReference>
<dbReference type="Pfam" id="PF01627">
    <property type="entry name" value="Hpt"/>
    <property type="match status" value="1"/>
</dbReference>
<dbReference type="InterPro" id="IPR036890">
    <property type="entry name" value="HATPase_C_sf"/>
</dbReference>
<dbReference type="Gene3D" id="1.20.120.160">
    <property type="entry name" value="HPT domain"/>
    <property type="match status" value="1"/>
</dbReference>
<accession>A0ABV7HVJ8</accession>
<dbReference type="CDD" id="cd17546">
    <property type="entry name" value="REC_hyHK_CKI1_RcsC-like"/>
    <property type="match status" value="1"/>
</dbReference>
<sequence length="1214" mass="134821">MHQANNTTTAPPLSLRWALFRSRLPYLLTALVIIISVSTGGYYIDYLNTQNYLHQQRSEVQDTLSLVRANLEGHLTGNLLAAQGLAAALQVHPTMDQETYALYAQHLFSGQTLLRNIGAAPDLVIKLMYPLEGNRAAIGLDYRSRQGQTAAALKVIESGAMNVAGPVDLVQGGHGLIGRIPVFTETSEGEKKFWGLISAVIDLDAYYRVSGLPQASETLDIVIRGKDSLGAEGEVFYGDGALFQRNPVIANVDLPGGYWQLGAVPKNGWPHTADNALLVRSAIALLGIIILFPALWIIYLLQTRQEQQSQLQALFDLSPLGISLTDFYTDECLQANQAMLTFTGYDLDELTTVDTPQLSPEKYHQSDQQQKELLLQTGRYGPYSKELIRKDGSRLPVRFNGMLIHDSQGRRYIWSIAENIAAQQAYDEKLLRQQQMLEAMSEQARIGAWEVDILSQTTYWSRLTKEIHEVPLNYRPSMTQGIYFYKEGVSRDTIEKSIATAIAAAIPWREELQIVTAKGNERWVCATGKAEIVDGECIRLYGSFQDIHERKLSEQALLDAKNNAEAAAAAKSEFLAMMSHEIRTPMNGVLGMLSMLQRSPLTAEDHHKVHVAKASADSLLSLINDILDFSKVEAGKFLLESKDFNVRSLIDNFGHVFAMRAQDKGLELTIDLTDVQVVEVKGDSNRLQQILTNLVGNAIKFTQHGDIVLRCASTHTKDGVVFSASIEDSGIGIANDKINKLFEPFVQADASTTRQYGGTGLGLAICKKLCQLMNGDIHATSTPNTGSCFSFSVTLESSSVAEYRPPSLTAKDTEVVLASSNRHIANALTRQLQAWGAKVKVTQTQNEALHWCREQYANKGRPVDLLIIDQPLNTDNTLTLPPEHTLHKVCRQTAVMIGVNQPVSCDYHVLHKPTTTAELFQLLQTLTDHGGRHSELRTSHPAISNSQAIDQHHWPEHTRILVVEDNAINQEVALLMLQELKLTADCVSNGREAIERLRDSDNSEHYSLILMDCQMPEMDGFEATRRIRAGEAGEKYRAIAIIALTANAIKGDRERCLSEGMNDYLSKPIETQALVIALEHWITPERTTINPPTKAYSSASTLLVWDQPHALTSLFNRDDVLRKLLANFSQQVPERLAALTQAYQQKNADQITFLAHSIKGSAGQLQGKRLQACASDLEQSAKENNWQDIAEQIRAFTDAYQELAATFQRYLKQN</sequence>
<keyword evidence="7" id="KW-0902">Two-component regulatory system</keyword>
<feature type="transmembrane region" description="Helical" evidence="11">
    <location>
        <begin position="24"/>
        <end position="44"/>
    </location>
</feature>
<dbReference type="PRINTS" id="PR00344">
    <property type="entry name" value="BCTRLSENSOR"/>
</dbReference>
<evidence type="ECO:0000259" key="13">
    <source>
        <dbReference type="PROSITE" id="PS50110"/>
    </source>
</evidence>
<dbReference type="SUPFAM" id="SSF47384">
    <property type="entry name" value="Homodimeric domain of signal transducing histidine kinase"/>
    <property type="match status" value="1"/>
</dbReference>
<feature type="domain" description="CHASE" evidence="14">
    <location>
        <begin position="121"/>
        <end position="262"/>
    </location>
</feature>
<dbReference type="InterPro" id="IPR036641">
    <property type="entry name" value="HPT_dom_sf"/>
</dbReference>
<dbReference type="CDD" id="cd16922">
    <property type="entry name" value="HATPase_EvgS-ArcB-TorS-like"/>
    <property type="match status" value="1"/>
</dbReference>
<dbReference type="RefSeq" id="WP_382418281.1">
    <property type="nucleotide sequence ID" value="NZ_AP031500.1"/>
</dbReference>
<dbReference type="SUPFAM" id="SSF55874">
    <property type="entry name" value="ATPase domain of HSP90 chaperone/DNA topoisomerase II/histidine kinase"/>
    <property type="match status" value="1"/>
</dbReference>
<dbReference type="CDD" id="cd00088">
    <property type="entry name" value="HPT"/>
    <property type="match status" value="1"/>
</dbReference>
<comment type="subcellular location">
    <subcellularLocation>
        <location evidence="2">Membrane</location>
    </subcellularLocation>
</comment>
<dbReference type="GO" id="GO:0005524">
    <property type="term" value="F:ATP binding"/>
    <property type="evidence" value="ECO:0007669"/>
    <property type="project" value="UniProtKB-KW"/>
</dbReference>
<dbReference type="InterPro" id="IPR035965">
    <property type="entry name" value="PAS-like_dom_sf"/>
</dbReference>
<dbReference type="Pfam" id="PF00512">
    <property type="entry name" value="HisKA"/>
    <property type="match status" value="1"/>
</dbReference>
<dbReference type="InterPro" id="IPR036097">
    <property type="entry name" value="HisK_dim/P_sf"/>
</dbReference>
<dbReference type="InterPro" id="IPR005467">
    <property type="entry name" value="His_kinase_dom"/>
</dbReference>
<dbReference type="InterPro" id="IPR004358">
    <property type="entry name" value="Sig_transdc_His_kin-like_C"/>
</dbReference>
<dbReference type="Gene3D" id="3.30.450.20">
    <property type="entry name" value="PAS domain"/>
    <property type="match status" value="2"/>
</dbReference>
<feature type="domain" description="Histidine kinase" evidence="12">
    <location>
        <begin position="577"/>
        <end position="797"/>
    </location>
</feature>
<keyword evidence="8 11" id="KW-0472">Membrane</keyword>
<feature type="domain" description="HPt" evidence="15">
    <location>
        <begin position="1117"/>
        <end position="1210"/>
    </location>
</feature>
<dbReference type="Pfam" id="PF03924">
    <property type="entry name" value="CHASE"/>
    <property type="match status" value="1"/>
</dbReference>
<dbReference type="Proteomes" id="UP001595548">
    <property type="component" value="Unassembled WGS sequence"/>
</dbReference>
<keyword evidence="6 11" id="KW-1133">Transmembrane helix</keyword>
<evidence type="ECO:0000259" key="14">
    <source>
        <dbReference type="PROSITE" id="PS50839"/>
    </source>
</evidence>
<feature type="transmembrane region" description="Helical" evidence="11">
    <location>
        <begin position="277"/>
        <end position="301"/>
    </location>
</feature>
<comment type="caution">
    <text evidence="16">The sequence shown here is derived from an EMBL/GenBank/DDBJ whole genome shotgun (WGS) entry which is preliminary data.</text>
</comment>
<evidence type="ECO:0000259" key="15">
    <source>
        <dbReference type="PROSITE" id="PS50894"/>
    </source>
</evidence>
<dbReference type="NCBIfam" id="TIGR00229">
    <property type="entry name" value="sensory_box"/>
    <property type="match status" value="1"/>
</dbReference>
<dbReference type="CDD" id="cd00130">
    <property type="entry name" value="PAS"/>
    <property type="match status" value="1"/>
</dbReference>
<keyword evidence="17" id="KW-1185">Reference proteome</keyword>
<keyword evidence="4 10" id="KW-0597">Phosphoprotein</keyword>
<evidence type="ECO:0000313" key="16">
    <source>
        <dbReference type="EMBL" id="MFC3156848.1"/>
    </source>
</evidence>
<evidence type="ECO:0000256" key="11">
    <source>
        <dbReference type="SAM" id="Phobius"/>
    </source>
</evidence>
<evidence type="ECO:0000256" key="1">
    <source>
        <dbReference type="ARBA" id="ARBA00000085"/>
    </source>
</evidence>
<dbReference type="PROSITE" id="PS50109">
    <property type="entry name" value="HIS_KIN"/>
    <property type="match status" value="1"/>
</dbReference>
<feature type="domain" description="Response regulatory" evidence="13">
    <location>
        <begin position="959"/>
        <end position="1082"/>
    </location>
</feature>
<dbReference type="Pfam" id="PF13188">
    <property type="entry name" value="PAS_8"/>
    <property type="match status" value="1"/>
</dbReference>
<dbReference type="InterPro" id="IPR003594">
    <property type="entry name" value="HATPase_dom"/>
</dbReference>
<dbReference type="SMART" id="SM00091">
    <property type="entry name" value="PAS"/>
    <property type="match status" value="1"/>
</dbReference>
<evidence type="ECO:0000256" key="2">
    <source>
        <dbReference type="ARBA" id="ARBA00004370"/>
    </source>
</evidence>
<dbReference type="Pfam" id="PF00072">
    <property type="entry name" value="Response_reg"/>
    <property type="match status" value="1"/>
</dbReference>
<evidence type="ECO:0000256" key="4">
    <source>
        <dbReference type="ARBA" id="ARBA00022553"/>
    </source>
</evidence>
<dbReference type="InterPro" id="IPR011006">
    <property type="entry name" value="CheY-like_superfamily"/>
</dbReference>
<evidence type="ECO:0000256" key="7">
    <source>
        <dbReference type="ARBA" id="ARBA00023012"/>
    </source>
</evidence>
<dbReference type="SMART" id="SM00388">
    <property type="entry name" value="HisKA"/>
    <property type="match status" value="1"/>
</dbReference>
<evidence type="ECO:0000256" key="9">
    <source>
        <dbReference type="PROSITE-ProRule" id="PRU00110"/>
    </source>
</evidence>
<dbReference type="EC" id="2.7.13.3" evidence="3"/>
<dbReference type="Gene3D" id="1.10.287.130">
    <property type="match status" value="1"/>
</dbReference>
<dbReference type="Gene3D" id="3.30.450.350">
    <property type="entry name" value="CHASE domain"/>
    <property type="match status" value="1"/>
</dbReference>
<keyword evidence="16" id="KW-0547">Nucleotide-binding</keyword>
<dbReference type="CDD" id="cd00082">
    <property type="entry name" value="HisKA"/>
    <property type="match status" value="1"/>
</dbReference>
<dbReference type="SMART" id="SM00448">
    <property type="entry name" value="REC"/>
    <property type="match status" value="1"/>
</dbReference>
<dbReference type="InterPro" id="IPR042240">
    <property type="entry name" value="CHASE_sf"/>
</dbReference>
<dbReference type="Pfam" id="PF02518">
    <property type="entry name" value="HATPase_c"/>
    <property type="match status" value="1"/>
</dbReference>
<keyword evidence="16" id="KW-0067">ATP-binding</keyword>
<feature type="modified residue" description="Phosphohistidine" evidence="9">
    <location>
        <position position="1156"/>
    </location>
</feature>
<dbReference type="InterPro" id="IPR008207">
    <property type="entry name" value="Sig_transdc_His_kin_Hpt_dom"/>
</dbReference>
<keyword evidence="5 11" id="KW-0812">Transmembrane</keyword>
<evidence type="ECO:0000256" key="10">
    <source>
        <dbReference type="PROSITE-ProRule" id="PRU00169"/>
    </source>
</evidence>
<dbReference type="InterPro" id="IPR001789">
    <property type="entry name" value="Sig_transdc_resp-reg_receiver"/>
</dbReference>